<dbReference type="EMBL" id="JBAMMX010000022">
    <property type="protein sequence ID" value="KAK6918137.1"/>
    <property type="molecule type" value="Genomic_DNA"/>
</dbReference>
<proteinExistence type="predicted"/>
<protein>
    <submittedName>
        <fullName evidence="2">Uncharacterized protein</fullName>
    </submittedName>
</protein>
<feature type="region of interest" description="Disordered" evidence="1">
    <location>
        <begin position="176"/>
        <end position="232"/>
    </location>
</feature>
<evidence type="ECO:0000256" key="1">
    <source>
        <dbReference type="SAM" id="MobiDB-lite"/>
    </source>
</evidence>
<dbReference type="PANTHER" id="PTHR35486:SF1">
    <property type="entry name" value="OS02G0689500 PROTEIN"/>
    <property type="match status" value="1"/>
</dbReference>
<gene>
    <name evidence="2" type="ORF">RJ641_016559</name>
</gene>
<accession>A0AAN8YYY8</accession>
<reference evidence="2 3" key="1">
    <citation type="submission" date="2023-12" db="EMBL/GenBank/DDBJ databases">
        <title>A high-quality genome assembly for Dillenia turbinata (Dilleniales).</title>
        <authorList>
            <person name="Chanderbali A."/>
        </authorList>
    </citation>
    <scope>NUCLEOTIDE SEQUENCE [LARGE SCALE GENOMIC DNA]</scope>
    <source>
        <strain evidence="2">LSX21</strain>
        <tissue evidence="2">Leaf</tissue>
    </source>
</reference>
<evidence type="ECO:0000313" key="3">
    <source>
        <dbReference type="Proteomes" id="UP001370490"/>
    </source>
</evidence>
<feature type="compositionally biased region" description="Low complexity" evidence="1">
    <location>
        <begin position="199"/>
        <end position="210"/>
    </location>
</feature>
<name>A0AAN8YYY8_9MAGN</name>
<keyword evidence="3" id="KW-1185">Reference proteome</keyword>
<evidence type="ECO:0000313" key="2">
    <source>
        <dbReference type="EMBL" id="KAK6918137.1"/>
    </source>
</evidence>
<comment type="caution">
    <text evidence="2">The sequence shown here is derived from an EMBL/GenBank/DDBJ whole genome shotgun (WGS) entry which is preliminary data.</text>
</comment>
<dbReference type="AlphaFoldDB" id="A0AAN8YYY8"/>
<feature type="region of interest" description="Disordered" evidence="1">
    <location>
        <begin position="40"/>
        <end position="61"/>
    </location>
</feature>
<sequence>MRCKKHCTDLSSSIGVCASCLRERLFSLIAAQRALEQSRALSAAEDHPHRRNSNANPPPLIFPRSVSPYICRRSDTDSNCHHHHSISDLRFYSTPQVNPTYNSSSGFWSSNKKRENHRFSLFSSLFRSRSEKLSRDPRDSSSSSPSSWFSSILPHRRRNKESRFCTEENSRWKWKTRDRGMSPVRGSDEEEDCEEFDRSASVSGYSSESSQGWKKTPKATPPPAMNRRGKPLQGRNVAGFAFCLSPMVRASPNRHWKGMQPEMGIPGEIRVSAKPHLCANRSRKLADFGRFTHDH</sequence>
<dbReference type="Proteomes" id="UP001370490">
    <property type="component" value="Unassembled WGS sequence"/>
</dbReference>
<dbReference type="PANTHER" id="PTHR35486">
    <property type="entry name" value="EXPRESSED PROTEIN"/>
    <property type="match status" value="1"/>
</dbReference>
<organism evidence="2 3">
    <name type="scientific">Dillenia turbinata</name>
    <dbReference type="NCBI Taxonomy" id="194707"/>
    <lineage>
        <taxon>Eukaryota</taxon>
        <taxon>Viridiplantae</taxon>
        <taxon>Streptophyta</taxon>
        <taxon>Embryophyta</taxon>
        <taxon>Tracheophyta</taxon>
        <taxon>Spermatophyta</taxon>
        <taxon>Magnoliopsida</taxon>
        <taxon>eudicotyledons</taxon>
        <taxon>Gunneridae</taxon>
        <taxon>Pentapetalae</taxon>
        <taxon>Dilleniales</taxon>
        <taxon>Dilleniaceae</taxon>
        <taxon>Dillenia</taxon>
    </lineage>
</organism>